<feature type="domain" description="Acyl-CoA dehydrogenase/oxidase C-terminal" evidence="8">
    <location>
        <begin position="257"/>
        <end position="405"/>
    </location>
</feature>
<dbReference type="InterPro" id="IPR046373">
    <property type="entry name" value="Acyl-CoA_Oxase/DH_mid-dom_sf"/>
</dbReference>
<dbReference type="PANTHER" id="PTHR48083:SF13">
    <property type="entry name" value="ACYL-COA DEHYDROGENASE FAMILY MEMBER 11"/>
    <property type="match status" value="1"/>
</dbReference>
<evidence type="ECO:0000313" key="11">
    <source>
        <dbReference type="EMBL" id="ABD25441.1"/>
    </source>
</evidence>
<protein>
    <submittedName>
        <fullName evidence="11">Acyl-CoA dehydrogenase-like protein</fullName>
    </submittedName>
</protein>
<dbReference type="InterPro" id="IPR037069">
    <property type="entry name" value="AcylCoA_DH/ox_N_sf"/>
</dbReference>
<evidence type="ECO:0000259" key="9">
    <source>
        <dbReference type="Pfam" id="PF02770"/>
    </source>
</evidence>
<comment type="similarity">
    <text evidence="2 7">Belongs to the acyl-CoA dehydrogenase family.</text>
</comment>
<dbReference type="eggNOG" id="COG1960">
    <property type="taxonomic scope" value="Bacteria"/>
</dbReference>
<dbReference type="GO" id="GO:0005737">
    <property type="term" value="C:cytoplasm"/>
    <property type="evidence" value="ECO:0007669"/>
    <property type="project" value="TreeGrafter"/>
</dbReference>
<dbReference type="AlphaFoldDB" id="Q2G9N2"/>
<dbReference type="InterPro" id="IPR036250">
    <property type="entry name" value="AcylCo_DH-like_C"/>
</dbReference>
<evidence type="ECO:0000256" key="6">
    <source>
        <dbReference type="ARBA" id="ARBA00023002"/>
    </source>
</evidence>
<evidence type="ECO:0000256" key="7">
    <source>
        <dbReference type="RuleBase" id="RU362125"/>
    </source>
</evidence>
<dbReference type="PANTHER" id="PTHR48083">
    <property type="entry name" value="MEDIUM-CHAIN SPECIFIC ACYL-COA DEHYDROGENASE, MITOCHONDRIAL-RELATED"/>
    <property type="match status" value="1"/>
</dbReference>
<dbReference type="EMBL" id="CP000248">
    <property type="protein sequence ID" value="ABD25441.1"/>
    <property type="molecule type" value="Genomic_DNA"/>
</dbReference>
<dbReference type="Pfam" id="PF02770">
    <property type="entry name" value="Acyl-CoA_dh_M"/>
    <property type="match status" value="1"/>
</dbReference>
<evidence type="ECO:0000256" key="3">
    <source>
        <dbReference type="ARBA" id="ARBA00011738"/>
    </source>
</evidence>
<keyword evidence="4 7" id="KW-0285">Flavoprotein</keyword>
<dbReference type="InterPro" id="IPR006091">
    <property type="entry name" value="Acyl-CoA_Oxase/DH_mid-dom"/>
</dbReference>
<dbReference type="KEGG" id="nar:Saro_0996"/>
<gene>
    <name evidence="11" type="ordered locus">Saro_0996</name>
</gene>
<dbReference type="GO" id="GO:0050660">
    <property type="term" value="F:flavin adenine dinucleotide binding"/>
    <property type="evidence" value="ECO:0007669"/>
    <property type="project" value="InterPro"/>
</dbReference>
<dbReference type="InterPro" id="IPR050741">
    <property type="entry name" value="Acyl-CoA_dehydrogenase"/>
</dbReference>
<dbReference type="InterPro" id="IPR013786">
    <property type="entry name" value="AcylCoA_DH/ox_N"/>
</dbReference>
<keyword evidence="12" id="KW-1185">Reference proteome</keyword>
<evidence type="ECO:0000256" key="4">
    <source>
        <dbReference type="ARBA" id="ARBA00022630"/>
    </source>
</evidence>
<accession>Q2G9N2</accession>
<dbReference type="GO" id="GO:0033539">
    <property type="term" value="P:fatty acid beta-oxidation using acyl-CoA dehydrogenase"/>
    <property type="evidence" value="ECO:0007669"/>
    <property type="project" value="TreeGrafter"/>
</dbReference>
<evidence type="ECO:0000256" key="5">
    <source>
        <dbReference type="ARBA" id="ARBA00022827"/>
    </source>
</evidence>
<evidence type="ECO:0000256" key="2">
    <source>
        <dbReference type="ARBA" id="ARBA00009347"/>
    </source>
</evidence>
<dbReference type="Proteomes" id="UP000009134">
    <property type="component" value="Chromosome"/>
</dbReference>
<evidence type="ECO:0000259" key="8">
    <source>
        <dbReference type="Pfam" id="PF00441"/>
    </source>
</evidence>
<comment type="cofactor">
    <cofactor evidence="1 7">
        <name>FAD</name>
        <dbReference type="ChEBI" id="CHEBI:57692"/>
    </cofactor>
</comment>
<evidence type="ECO:0000313" key="12">
    <source>
        <dbReference type="Proteomes" id="UP000009134"/>
    </source>
</evidence>
<dbReference type="STRING" id="279238.Saro_0996"/>
<evidence type="ECO:0000259" key="10">
    <source>
        <dbReference type="Pfam" id="PF02771"/>
    </source>
</evidence>
<feature type="domain" description="Acyl-CoA dehydrogenase/oxidase N-terminal" evidence="10">
    <location>
        <begin position="6"/>
        <end position="140"/>
    </location>
</feature>
<comment type="subunit">
    <text evidence="3">Homodimer.</text>
</comment>
<dbReference type="InterPro" id="IPR009100">
    <property type="entry name" value="AcylCoA_DH/oxidase_NM_dom_sf"/>
</dbReference>
<dbReference type="FunFam" id="2.40.110.10:FF:000002">
    <property type="entry name" value="Acyl-CoA dehydrogenase fadE12"/>
    <property type="match status" value="1"/>
</dbReference>
<proteinExistence type="inferred from homology"/>
<dbReference type="InterPro" id="IPR009075">
    <property type="entry name" value="AcylCo_DH/oxidase_C"/>
</dbReference>
<keyword evidence="6 7" id="KW-0560">Oxidoreductase</keyword>
<dbReference type="Gene3D" id="1.10.540.10">
    <property type="entry name" value="Acyl-CoA dehydrogenase/oxidase, N-terminal domain"/>
    <property type="match status" value="1"/>
</dbReference>
<dbReference type="RefSeq" id="WP_011444655.1">
    <property type="nucleotide sequence ID" value="NC_007794.1"/>
</dbReference>
<reference evidence="12" key="1">
    <citation type="submission" date="2006-01" db="EMBL/GenBank/DDBJ databases">
        <title>Complete sequence of Novosphingobium aromaticivorans DSM 12444.</title>
        <authorList>
            <consortium name="US DOE Joint Genome Institute"/>
            <person name="Copeland A."/>
            <person name="Lucas S."/>
            <person name="Lapidus A."/>
            <person name="Barry K."/>
            <person name="Detter J.C."/>
            <person name="Glavina T."/>
            <person name="Hammon N."/>
            <person name="Israni S."/>
            <person name="Pitluck S."/>
            <person name="Chain P."/>
            <person name="Malfatti S."/>
            <person name="Shin M."/>
            <person name="Vergez L."/>
            <person name="Schmutz J."/>
            <person name="Larimer F."/>
            <person name="Land M."/>
            <person name="Kyrpides N."/>
            <person name="Ivanova N."/>
            <person name="Fredrickson J."/>
            <person name="Balkwill D."/>
            <person name="Romine M.F."/>
            <person name="Richardson P."/>
        </authorList>
    </citation>
    <scope>NUCLEOTIDE SEQUENCE [LARGE SCALE GENOMIC DNA]</scope>
    <source>
        <strain evidence="12">ATCC 700278 / DSM 12444 / CCUG 56034 / CIP 105152 / NBRC 16084 / F199</strain>
    </source>
</reference>
<dbReference type="SUPFAM" id="SSF56645">
    <property type="entry name" value="Acyl-CoA dehydrogenase NM domain-like"/>
    <property type="match status" value="1"/>
</dbReference>
<evidence type="ECO:0000256" key="1">
    <source>
        <dbReference type="ARBA" id="ARBA00001974"/>
    </source>
</evidence>
<sequence>MDFEPTERQKYWRDRVRQFVEDNIRPRHGDYKAEAGTADRWKVIQTIEQEKARAKAAGIWNLFMPPRNSGHHHVDETFAFEGPGLTNLEYALCAEEMGRIGWASEVFNCSAPDTGNMEVLHRYGTLEQKERWLRPLMNGEIRSAFLMTEPQVASSDATNIETSIRREGDEYVINGRKWWSSGAGDPRCEIAIVMGKTDFEAKRHQQQSMVLMPLDAPGVNIIRHLPVFGYDDAPHGHMEIELKDVRVPVTNMLLGEGRGFEIAQGRLGPGRIHHCMRTIGVAEEAIAKMARRLQSRVAFGKRVSEQSVWEQRIAQARIDIDMTRLLCLKAADMMDKVGNKAAALEIAMIKVQAPNMALRIIDDAIQAHGGGGVSADFGLAESYAHMRTLRLADGPDEVHARAIARIEFARHADMPQADRGFSSGDLGVAR</sequence>
<dbReference type="Pfam" id="PF02771">
    <property type="entry name" value="Acyl-CoA_dh_N"/>
    <property type="match status" value="1"/>
</dbReference>
<keyword evidence="5 7" id="KW-0274">FAD</keyword>
<dbReference type="GO" id="GO:0003995">
    <property type="term" value="F:acyl-CoA dehydrogenase activity"/>
    <property type="evidence" value="ECO:0007669"/>
    <property type="project" value="TreeGrafter"/>
</dbReference>
<dbReference type="Pfam" id="PF00441">
    <property type="entry name" value="Acyl-CoA_dh_1"/>
    <property type="match status" value="1"/>
</dbReference>
<dbReference type="Gene3D" id="1.20.140.10">
    <property type="entry name" value="Butyryl-CoA Dehydrogenase, subunit A, domain 3"/>
    <property type="match status" value="1"/>
</dbReference>
<name>Q2G9N2_NOVAD</name>
<organism evidence="11 12">
    <name type="scientific">Novosphingobium aromaticivorans (strain ATCC 700278 / DSM 12444 / CCUG 56034 / CIP 105152 / NBRC 16084 / F199)</name>
    <dbReference type="NCBI Taxonomy" id="279238"/>
    <lineage>
        <taxon>Bacteria</taxon>
        <taxon>Pseudomonadati</taxon>
        <taxon>Pseudomonadota</taxon>
        <taxon>Alphaproteobacteria</taxon>
        <taxon>Sphingomonadales</taxon>
        <taxon>Sphingomonadaceae</taxon>
        <taxon>Novosphingobium</taxon>
    </lineage>
</organism>
<dbReference type="Gene3D" id="2.40.110.10">
    <property type="entry name" value="Butyryl-CoA Dehydrogenase, subunit A, domain 2"/>
    <property type="match status" value="1"/>
</dbReference>
<dbReference type="SUPFAM" id="SSF47203">
    <property type="entry name" value="Acyl-CoA dehydrogenase C-terminal domain-like"/>
    <property type="match status" value="1"/>
</dbReference>
<dbReference type="HOGENOM" id="CLU_018204_1_2_5"/>
<feature type="domain" description="Acyl-CoA oxidase/dehydrogenase middle" evidence="9">
    <location>
        <begin position="144"/>
        <end position="241"/>
    </location>
</feature>